<feature type="chain" id="PRO_5011707254" description="Por secretion system C-terminal sorting domain-containing protein" evidence="1">
    <location>
        <begin position="27"/>
        <end position="231"/>
    </location>
</feature>
<dbReference type="EMBL" id="FNFO01000001">
    <property type="protein sequence ID" value="SDJ89728.1"/>
    <property type="molecule type" value="Genomic_DNA"/>
</dbReference>
<organism evidence="2 3">
    <name type="scientific">Catalinimonas alkaloidigena</name>
    <dbReference type="NCBI Taxonomy" id="1075417"/>
    <lineage>
        <taxon>Bacteria</taxon>
        <taxon>Pseudomonadati</taxon>
        <taxon>Bacteroidota</taxon>
        <taxon>Cytophagia</taxon>
        <taxon>Cytophagales</taxon>
        <taxon>Catalimonadaceae</taxon>
        <taxon>Catalinimonas</taxon>
    </lineage>
</organism>
<gene>
    <name evidence="2" type="ORF">SAMN05421823_101362</name>
</gene>
<dbReference type="AlphaFoldDB" id="A0A1G8XGJ8"/>
<evidence type="ECO:0000256" key="1">
    <source>
        <dbReference type="SAM" id="SignalP"/>
    </source>
</evidence>
<dbReference type="OrthoDB" id="1466765at2"/>
<dbReference type="STRING" id="1075417.SAMN05421823_101362"/>
<keyword evidence="1" id="KW-0732">Signal</keyword>
<reference evidence="2 3" key="1">
    <citation type="submission" date="2016-10" db="EMBL/GenBank/DDBJ databases">
        <authorList>
            <person name="de Groot N.N."/>
        </authorList>
    </citation>
    <scope>NUCLEOTIDE SEQUENCE [LARGE SCALE GENOMIC DNA]</scope>
    <source>
        <strain evidence="2 3">DSM 25186</strain>
    </source>
</reference>
<sequence length="231" mass="25672">MKRFPFLRAATFSVLSKMVLSTPAVAQESSLKTVPFVSPEIVGQLALAVMSDVTSGVTGFKICASGATIAVEWATQPGFRVAQFELERSRDCLQFESVASLACVHNRYAVTKYNTTDPTPWAGYTYYRLKLVEDAGTVAYVGPVASFLPIKNLTLAPNPWDGRQQLSVSASLAEDAYYIAFLDLHGRHVYEMPLRDSYFSLPEDRFAPGLYYYKIYSALQLVGHGKWKVEK</sequence>
<proteinExistence type="predicted"/>
<keyword evidence="3" id="KW-1185">Reference proteome</keyword>
<dbReference type="Proteomes" id="UP000198510">
    <property type="component" value="Unassembled WGS sequence"/>
</dbReference>
<feature type="signal peptide" evidence="1">
    <location>
        <begin position="1"/>
        <end position="26"/>
    </location>
</feature>
<evidence type="ECO:0000313" key="2">
    <source>
        <dbReference type="EMBL" id="SDJ89728.1"/>
    </source>
</evidence>
<evidence type="ECO:0008006" key="4">
    <source>
        <dbReference type="Google" id="ProtNLM"/>
    </source>
</evidence>
<evidence type="ECO:0000313" key="3">
    <source>
        <dbReference type="Proteomes" id="UP000198510"/>
    </source>
</evidence>
<accession>A0A1G8XGJ8</accession>
<protein>
    <recommendedName>
        <fullName evidence="4">Por secretion system C-terminal sorting domain-containing protein</fullName>
    </recommendedName>
</protein>
<name>A0A1G8XGJ8_9BACT</name>
<dbReference type="RefSeq" id="WP_143017059.1">
    <property type="nucleotide sequence ID" value="NZ_FNFO01000001.1"/>
</dbReference>